<dbReference type="GO" id="GO:0070402">
    <property type="term" value="F:NADPH binding"/>
    <property type="evidence" value="ECO:0007669"/>
    <property type="project" value="TreeGrafter"/>
</dbReference>
<dbReference type="RefSeq" id="WP_075061416.1">
    <property type="nucleotide sequence ID" value="NZ_LGCL01000012.1"/>
</dbReference>
<dbReference type="InterPro" id="IPR003669">
    <property type="entry name" value="Thymidylate_synthase_ThyX"/>
</dbReference>
<dbReference type="GO" id="GO:0050797">
    <property type="term" value="F:thymidylate synthase (FAD) activity"/>
    <property type="evidence" value="ECO:0007669"/>
    <property type="project" value="InterPro"/>
</dbReference>
<dbReference type="STRING" id="1134406.ADN00_02675"/>
<evidence type="ECO:0008006" key="3">
    <source>
        <dbReference type="Google" id="ProtNLM"/>
    </source>
</evidence>
<dbReference type="Pfam" id="PF02511">
    <property type="entry name" value="Thy1"/>
    <property type="match status" value="2"/>
</dbReference>
<dbReference type="CDD" id="cd20175">
    <property type="entry name" value="ThyX"/>
    <property type="match status" value="2"/>
</dbReference>
<dbReference type="PATRIC" id="fig|1134406.4.peg.2363"/>
<proteinExistence type="predicted"/>
<comment type="caution">
    <text evidence="1">The sequence shown here is derived from an EMBL/GenBank/DDBJ whole genome shotgun (WGS) entry which is preliminary data.</text>
</comment>
<dbReference type="GO" id="GO:0004799">
    <property type="term" value="F:thymidylate synthase activity"/>
    <property type="evidence" value="ECO:0007669"/>
    <property type="project" value="TreeGrafter"/>
</dbReference>
<reference evidence="1 2" key="1">
    <citation type="submission" date="2015-07" db="EMBL/GenBank/DDBJ databases">
        <title>Genome sequence of Ornatilinea apprima DSM 23815.</title>
        <authorList>
            <person name="Hemp J."/>
            <person name="Ward L.M."/>
            <person name="Pace L.A."/>
            <person name="Fischer W.W."/>
        </authorList>
    </citation>
    <scope>NUCLEOTIDE SEQUENCE [LARGE SCALE GENOMIC DNA]</scope>
    <source>
        <strain evidence="1 2">P3M-1</strain>
    </source>
</reference>
<dbReference type="Proteomes" id="UP000050417">
    <property type="component" value="Unassembled WGS sequence"/>
</dbReference>
<evidence type="ECO:0000313" key="1">
    <source>
        <dbReference type="EMBL" id="KPL79437.1"/>
    </source>
</evidence>
<dbReference type="PANTHER" id="PTHR34934:SF1">
    <property type="entry name" value="FLAVIN-DEPENDENT THYMIDYLATE SYNTHASE"/>
    <property type="match status" value="1"/>
</dbReference>
<dbReference type="InterPro" id="IPR036098">
    <property type="entry name" value="Thymidylate_synthase_ThyX_sf"/>
</dbReference>
<dbReference type="OrthoDB" id="9780625at2"/>
<gene>
    <name evidence="1" type="ORF">ADN00_02675</name>
</gene>
<accession>A0A0P6XH53</accession>
<evidence type="ECO:0000313" key="2">
    <source>
        <dbReference type="Proteomes" id="UP000050417"/>
    </source>
</evidence>
<dbReference type="SUPFAM" id="SSF69796">
    <property type="entry name" value="Thymidylate synthase-complementing protein Thy1"/>
    <property type="match status" value="2"/>
</dbReference>
<dbReference type="GO" id="GO:0006231">
    <property type="term" value="P:dTMP biosynthetic process"/>
    <property type="evidence" value="ECO:0007669"/>
    <property type="project" value="InterPro"/>
</dbReference>
<dbReference type="PROSITE" id="PS51331">
    <property type="entry name" value="THYX"/>
    <property type="match status" value="2"/>
</dbReference>
<dbReference type="Gene3D" id="3.30.1360.170">
    <property type="match status" value="2"/>
</dbReference>
<keyword evidence="2" id="KW-1185">Reference proteome</keyword>
<dbReference type="AlphaFoldDB" id="A0A0P6XH53"/>
<name>A0A0P6XH53_9CHLR</name>
<protein>
    <recommendedName>
        <fullName evidence="3">FAD-dependent thymidylate synthase</fullName>
    </recommendedName>
</protein>
<dbReference type="GO" id="GO:0050660">
    <property type="term" value="F:flavin adenine dinucleotide binding"/>
    <property type="evidence" value="ECO:0007669"/>
    <property type="project" value="InterPro"/>
</dbReference>
<sequence length="473" mass="53875">MPNPRQIYLLDPQKLSPETIAVAFAKTSRSPESFQQIAQELSEEKSAQFHEKWVVGYGHSSVAEHAVLHIAVENISRLAVETLESCRLASYTEKSTRYQKWKNDQFHTPMELENHPLKEIYTKTVRGLFEAYQSALPKVQQVVAAKIPRKPGESEETWERRVRSEIVDSCRYFLPAAALANVGVSINARALEHSLQKMLSHPLEEVRQMGAQIKEVAQQNAPTLVKYAEPDHRIEQLQKDLTRIASQVPSPSSSSDWCELVHWDQDAEDRALAAALYRFNSIGYTQNTDFIGTLSHPQKQDLAAQILSGLGRHDIPLRELEYASYTFDLVLDQGAYFEFKRHRMMTQTAQALTTCLGYAVPRLLVEAGLENAYRAAMHSAASAYEQLYRFNPHVAAYVVPNGYNRRVLFCTNLRSADHLINLRTAPNAHYAIRRVAQRIAEQIRTVTPLLGQHLRCCSDETWQQIEHDYFTQV</sequence>
<organism evidence="1 2">
    <name type="scientific">Ornatilinea apprima</name>
    <dbReference type="NCBI Taxonomy" id="1134406"/>
    <lineage>
        <taxon>Bacteria</taxon>
        <taxon>Bacillati</taxon>
        <taxon>Chloroflexota</taxon>
        <taxon>Anaerolineae</taxon>
        <taxon>Anaerolineales</taxon>
        <taxon>Anaerolineaceae</taxon>
        <taxon>Ornatilinea</taxon>
    </lineage>
</organism>
<dbReference type="PANTHER" id="PTHR34934">
    <property type="entry name" value="FLAVIN-DEPENDENT THYMIDYLATE SYNTHASE"/>
    <property type="match status" value="1"/>
</dbReference>
<dbReference type="EMBL" id="LGCL01000012">
    <property type="protein sequence ID" value="KPL79437.1"/>
    <property type="molecule type" value="Genomic_DNA"/>
</dbReference>